<feature type="region of interest" description="Disordered" evidence="6">
    <location>
        <begin position="1"/>
        <end position="21"/>
    </location>
</feature>
<dbReference type="Proteomes" id="UP000256763">
    <property type="component" value="Unassembled WGS sequence"/>
</dbReference>
<sequence length="292" mass="33050">MTAKALETYSSQAGAAPRHSDDAENQFHKLWLDRSLTDSCALWSGDDDTLEHAQERKLSFHLDAIEANRIDSVLDIGCGWGSLLSALNEHYEISKAVGLTLSEAQAKHIRARSRQNVEVRTGSWRQLQLNTRFDAIVAIGALEQFPQPAESASSRILMYREFFSRCRSWLNENGVLSLETAAYPDGCRDCDSYALHRELYPKADFPTLAELSAAAGGLFEVQAVYNARIDYARTCEEWARRLRVRRNDAVRLVGENVVERYERYLALTALGCRLSKLSLLRVILRPLVKNWL</sequence>
<proteinExistence type="inferred from homology"/>
<dbReference type="CDD" id="cd02440">
    <property type="entry name" value="AdoMet_MTases"/>
    <property type="match status" value="1"/>
</dbReference>
<evidence type="ECO:0000256" key="3">
    <source>
        <dbReference type="ARBA" id="ARBA00022679"/>
    </source>
</evidence>
<dbReference type="PANTHER" id="PTHR43667">
    <property type="entry name" value="CYCLOPROPANE-FATTY-ACYL-PHOSPHOLIPID SYNTHASE"/>
    <property type="match status" value="1"/>
</dbReference>
<evidence type="ECO:0000256" key="4">
    <source>
        <dbReference type="ARBA" id="ARBA00022691"/>
    </source>
</evidence>
<evidence type="ECO:0000313" key="8">
    <source>
        <dbReference type="Proteomes" id="UP000256763"/>
    </source>
</evidence>
<reference evidence="8" key="1">
    <citation type="submission" date="2017-05" db="EMBL/GenBank/DDBJ databases">
        <authorList>
            <person name="Sharma S."/>
            <person name="Sidhu C."/>
            <person name="Pinnaka A.K."/>
        </authorList>
    </citation>
    <scope>NUCLEOTIDE SEQUENCE [LARGE SCALE GENOMIC DNA]</scope>
    <source>
        <strain evidence="8">AK93</strain>
    </source>
</reference>
<evidence type="ECO:0000256" key="2">
    <source>
        <dbReference type="ARBA" id="ARBA00022603"/>
    </source>
</evidence>
<dbReference type="InterPro" id="IPR050723">
    <property type="entry name" value="CFA/CMAS"/>
</dbReference>
<keyword evidence="3" id="KW-0808">Transferase</keyword>
<dbReference type="PANTHER" id="PTHR43667:SF1">
    <property type="entry name" value="CYCLOPROPANE-FATTY-ACYL-PHOSPHOLIPID SYNTHASE"/>
    <property type="match status" value="1"/>
</dbReference>
<evidence type="ECO:0000256" key="1">
    <source>
        <dbReference type="ARBA" id="ARBA00010815"/>
    </source>
</evidence>
<dbReference type="InterPro" id="IPR029063">
    <property type="entry name" value="SAM-dependent_MTases_sf"/>
</dbReference>
<evidence type="ECO:0000256" key="5">
    <source>
        <dbReference type="ARBA" id="ARBA00023098"/>
    </source>
</evidence>
<keyword evidence="8" id="KW-1185">Reference proteome</keyword>
<evidence type="ECO:0000313" key="7">
    <source>
        <dbReference type="EMBL" id="RFA35442.1"/>
    </source>
</evidence>
<accession>A0A3E0WR49</accession>
<gene>
    <name evidence="7" type="ORF">CAL65_12825</name>
</gene>
<keyword evidence="4" id="KW-0949">S-adenosyl-L-methionine</keyword>
<keyword evidence="2" id="KW-0489">Methyltransferase</keyword>
<dbReference type="Pfam" id="PF02353">
    <property type="entry name" value="CMAS"/>
    <property type="match status" value="1"/>
</dbReference>
<keyword evidence="5" id="KW-0443">Lipid metabolism</keyword>
<dbReference type="AlphaFoldDB" id="A0A3E0WR49"/>
<comment type="similarity">
    <text evidence="1">Belongs to the CFA/CMAS family.</text>
</comment>
<dbReference type="EMBL" id="NFZW01000012">
    <property type="protein sequence ID" value="RFA35442.1"/>
    <property type="molecule type" value="Genomic_DNA"/>
</dbReference>
<dbReference type="GO" id="GO:0008168">
    <property type="term" value="F:methyltransferase activity"/>
    <property type="evidence" value="ECO:0007669"/>
    <property type="project" value="UniProtKB-KW"/>
</dbReference>
<name>A0A3E0WR49_9GAMM</name>
<organism evidence="7 8">
    <name type="scientific">Alkalilimnicola ehrlichii</name>
    <dbReference type="NCBI Taxonomy" id="351052"/>
    <lineage>
        <taxon>Bacteria</taxon>
        <taxon>Pseudomonadati</taxon>
        <taxon>Pseudomonadota</taxon>
        <taxon>Gammaproteobacteria</taxon>
        <taxon>Chromatiales</taxon>
        <taxon>Ectothiorhodospiraceae</taxon>
        <taxon>Alkalilimnicola</taxon>
    </lineage>
</organism>
<comment type="caution">
    <text evidence="7">The sequence shown here is derived from an EMBL/GenBank/DDBJ whole genome shotgun (WGS) entry which is preliminary data.</text>
</comment>
<protein>
    <submittedName>
        <fullName evidence="7">Cyclopropane-fatty-acyl-phospholipid synthase</fullName>
    </submittedName>
</protein>
<dbReference type="Gene3D" id="3.40.50.150">
    <property type="entry name" value="Vaccinia Virus protein VP39"/>
    <property type="match status" value="1"/>
</dbReference>
<dbReference type="GO" id="GO:0032259">
    <property type="term" value="P:methylation"/>
    <property type="evidence" value="ECO:0007669"/>
    <property type="project" value="UniProtKB-KW"/>
</dbReference>
<evidence type="ECO:0000256" key="6">
    <source>
        <dbReference type="SAM" id="MobiDB-lite"/>
    </source>
</evidence>
<dbReference type="RefSeq" id="WP_116303140.1">
    <property type="nucleotide sequence ID" value="NZ_NFZW01000012.1"/>
</dbReference>
<dbReference type="OrthoDB" id="9782855at2"/>
<dbReference type="GO" id="GO:0006629">
    <property type="term" value="P:lipid metabolic process"/>
    <property type="evidence" value="ECO:0007669"/>
    <property type="project" value="UniProtKB-KW"/>
</dbReference>
<dbReference type="SUPFAM" id="SSF53335">
    <property type="entry name" value="S-adenosyl-L-methionine-dependent methyltransferases"/>
    <property type="match status" value="1"/>
</dbReference>